<sequence length="94" mass="11017">MPREVIGRVIALYLELSSFEEAHDWGKFMMRLSADFKADHVRHILCHAADDKDVEGSYQLRYVISNLRASRKIPDEELEDLLRQHGLEEYAKKD</sequence>
<comment type="caution">
    <text evidence="1">The sequence shown here is derived from an EMBL/GenBank/DDBJ whole genome shotgun (WGS) entry which is preliminary data.</text>
</comment>
<accession>A0A3A3FPH7</accession>
<protein>
    <submittedName>
        <fullName evidence="1">Uncharacterized protein</fullName>
    </submittedName>
</protein>
<proteinExistence type="predicted"/>
<keyword evidence="2" id="KW-1185">Reference proteome</keyword>
<dbReference type="OrthoDB" id="8781389at2"/>
<dbReference type="RefSeq" id="WP_119767862.1">
    <property type="nucleotide sequence ID" value="NZ_QYUO01000001.1"/>
</dbReference>
<evidence type="ECO:0000313" key="1">
    <source>
        <dbReference type="EMBL" id="RJF97916.1"/>
    </source>
</evidence>
<dbReference type="AlphaFoldDB" id="A0A3A3FPH7"/>
<dbReference type="Proteomes" id="UP000265955">
    <property type="component" value="Unassembled WGS sequence"/>
</dbReference>
<reference evidence="2" key="1">
    <citation type="submission" date="2018-09" db="EMBL/GenBank/DDBJ databases">
        <authorList>
            <person name="Zhu H."/>
        </authorList>
    </citation>
    <scope>NUCLEOTIDE SEQUENCE [LARGE SCALE GENOMIC DNA]</scope>
    <source>
        <strain evidence="2">K1R23-30</strain>
    </source>
</reference>
<organism evidence="1 2">
    <name type="scientific">Noviherbaspirillum saxi</name>
    <dbReference type="NCBI Taxonomy" id="2320863"/>
    <lineage>
        <taxon>Bacteria</taxon>
        <taxon>Pseudomonadati</taxon>
        <taxon>Pseudomonadota</taxon>
        <taxon>Betaproteobacteria</taxon>
        <taxon>Burkholderiales</taxon>
        <taxon>Oxalobacteraceae</taxon>
        <taxon>Noviherbaspirillum</taxon>
    </lineage>
</organism>
<dbReference type="EMBL" id="QYUO01000001">
    <property type="protein sequence ID" value="RJF97916.1"/>
    <property type="molecule type" value="Genomic_DNA"/>
</dbReference>
<evidence type="ECO:0000313" key="2">
    <source>
        <dbReference type="Proteomes" id="UP000265955"/>
    </source>
</evidence>
<name>A0A3A3FPH7_9BURK</name>
<gene>
    <name evidence="1" type="ORF">D3871_04815</name>
</gene>